<dbReference type="InterPro" id="IPR014746">
    <property type="entry name" value="Gln_synth/guanido_kin_cat_dom"/>
</dbReference>
<gene>
    <name evidence="11" type="primary">gatB</name>
    <name evidence="13" type="ORF">SAMN04488108_0350</name>
</gene>
<dbReference type="GO" id="GO:0050566">
    <property type="term" value="F:asparaginyl-tRNA synthase (glutamine-hydrolyzing) activity"/>
    <property type="evidence" value="ECO:0007669"/>
    <property type="project" value="RHEA"/>
</dbReference>
<evidence type="ECO:0000256" key="6">
    <source>
        <dbReference type="ARBA" id="ARBA00022840"/>
    </source>
</evidence>
<dbReference type="InterPro" id="IPR017959">
    <property type="entry name" value="Asn/Gln-tRNA_amidoTrfase_suB/E"/>
</dbReference>
<dbReference type="Proteomes" id="UP000184609">
    <property type="component" value="Unassembled WGS sequence"/>
</dbReference>
<dbReference type="InterPro" id="IPR023168">
    <property type="entry name" value="GatB_Yqey_C_2"/>
</dbReference>
<evidence type="ECO:0000256" key="3">
    <source>
        <dbReference type="ARBA" id="ARBA00016923"/>
    </source>
</evidence>
<dbReference type="GO" id="GO:0070681">
    <property type="term" value="P:glutaminyl-tRNAGln biosynthesis via transamidation"/>
    <property type="evidence" value="ECO:0007669"/>
    <property type="project" value="TreeGrafter"/>
</dbReference>
<dbReference type="PROSITE" id="PS01234">
    <property type="entry name" value="GATB"/>
    <property type="match status" value="1"/>
</dbReference>
<dbReference type="FunFam" id="1.10.10.410:FF:000001">
    <property type="entry name" value="Aspartyl/glutamyl-tRNA(Asn/Gln) amidotransferase subunit B"/>
    <property type="match status" value="1"/>
</dbReference>
<comment type="catalytic activity">
    <reaction evidence="9 11">
        <text>L-aspartyl-tRNA(Asn) + L-glutamine + ATP + H2O = L-asparaginyl-tRNA(Asn) + L-glutamate + ADP + phosphate + 2 H(+)</text>
        <dbReference type="Rhea" id="RHEA:14513"/>
        <dbReference type="Rhea" id="RHEA-COMP:9674"/>
        <dbReference type="Rhea" id="RHEA-COMP:9677"/>
        <dbReference type="ChEBI" id="CHEBI:15377"/>
        <dbReference type="ChEBI" id="CHEBI:15378"/>
        <dbReference type="ChEBI" id="CHEBI:29985"/>
        <dbReference type="ChEBI" id="CHEBI:30616"/>
        <dbReference type="ChEBI" id="CHEBI:43474"/>
        <dbReference type="ChEBI" id="CHEBI:58359"/>
        <dbReference type="ChEBI" id="CHEBI:78515"/>
        <dbReference type="ChEBI" id="CHEBI:78516"/>
        <dbReference type="ChEBI" id="CHEBI:456216"/>
    </reaction>
</comment>
<dbReference type="InterPro" id="IPR018027">
    <property type="entry name" value="Asn/Gln_amidotransferase"/>
</dbReference>
<dbReference type="EC" id="6.3.5.-" evidence="11"/>
<reference evidence="14" key="1">
    <citation type="submission" date="2016-12" db="EMBL/GenBank/DDBJ databases">
        <authorList>
            <person name="Varghese N."/>
            <person name="Submissions S."/>
        </authorList>
    </citation>
    <scope>NUCLEOTIDE SEQUENCE [LARGE SCALE GENOMIC DNA]</scope>
    <source>
        <strain evidence="14">DSM 25035</strain>
    </source>
</reference>
<comment type="function">
    <text evidence="8 11">Allows the formation of correctly charged Asn-tRNA(Asn) or Gln-tRNA(Gln) through the transamidation of misacylated Asp-tRNA(Asn) or Glu-tRNA(Gln) in organisms which lack either or both of asparaginyl-tRNA or glutaminyl-tRNA synthetases. The reaction takes place in the presence of glutamine and ATP through an activated phospho-Asp-tRNA(Asn) or phospho-Glu-tRNA(Gln).</text>
</comment>
<evidence type="ECO:0000313" key="13">
    <source>
        <dbReference type="EMBL" id="SHO59766.1"/>
    </source>
</evidence>
<keyword evidence="5 11" id="KW-0547">Nucleotide-binding</keyword>
<dbReference type="Pfam" id="PF02934">
    <property type="entry name" value="GatB_N"/>
    <property type="match status" value="1"/>
</dbReference>
<evidence type="ECO:0000256" key="2">
    <source>
        <dbReference type="ARBA" id="ARBA00011123"/>
    </source>
</evidence>
<dbReference type="AlphaFoldDB" id="A0A1M7Z537"/>
<dbReference type="PANTHER" id="PTHR11659">
    <property type="entry name" value="GLUTAMYL-TRNA GLN AMIDOTRANSFERASE SUBUNIT B MITOCHONDRIAL AND PROKARYOTIC PET112-RELATED"/>
    <property type="match status" value="1"/>
</dbReference>
<comment type="subunit">
    <text evidence="2 11">Heterotrimer of A, B and C subunits.</text>
</comment>
<dbReference type="PANTHER" id="PTHR11659:SF0">
    <property type="entry name" value="GLUTAMYL-TRNA(GLN) AMIDOTRANSFERASE SUBUNIT B, MITOCHONDRIAL"/>
    <property type="match status" value="1"/>
</dbReference>
<dbReference type="HAMAP" id="MF_00121">
    <property type="entry name" value="GatB"/>
    <property type="match status" value="1"/>
</dbReference>
<keyword evidence="6 11" id="KW-0067">ATP-binding</keyword>
<dbReference type="GO" id="GO:0050567">
    <property type="term" value="F:glutaminyl-tRNA synthase (glutamine-hydrolyzing) activity"/>
    <property type="evidence" value="ECO:0007669"/>
    <property type="project" value="UniProtKB-UniRule"/>
</dbReference>
<dbReference type="InterPro" id="IPR017958">
    <property type="entry name" value="Gln-tRNA_amidoTrfase_suB_CS"/>
</dbReference>
<sequence>MVSEEIKSKYQLVIGLEVHAQLATESKIFASDSTVFGNDPNTQISVITLGHPGTLPKVNKKAVEYAIKMGLACNSEITRVNIFSRKNYFYPDLPKGYQITQDKGPICVGGIVPIQLSDGTKKEIHLNRVHMEEDAGKSIHLAGETDTLVDFNRAGTPLIEIVTDPDLRTAEEAMVFLAEIKKLVKYLDICDGNMEEGSMRCDANVSVMLKGAKEYGKKVEVKNMNSFRNVGRAIEHEHNRIIKLLEAGKEVISETRTFDANTGKTASMRTKEDLNDYRYFPEPDLSPVVISDEWLNSVQKTMPLLPRELKAKFITEFGLPDYDAGVLTEAKEMALYFNSLCEKTKNYKAASNWLMGPVKSYLNDSSIEINEFPITPEELAGLIQLVDDGKVSFSIASQKIYPEMLKGNHETPLQVAQRLNLIQESDASSLKPIIESVLAENQAKVAEYKSGKKGLIGMFMGKVMQKSQGKADPKVATKLLTELLNQ</sequence>
<dbReference type="InterPro" id="IPR006075">
    <property type="entry name" value="Asn/Gln-tRNA_Trfase_suB/E_cat"/>
</dbReference>
<keyword evidence="4 11" id="KW-0436">Ligase</keyword>
<evidence type="ECO:0000256" key="4">
    <source>
        <dbReference type="ARBA" id="ARBA00022598"/>
    </source>
</evidence>
<dbReference type="RefSeq" id="WP_073570025.1">
    <property type="nucleotide sequence ID" value="NZ_FRXN01000001.1"/>
</dbReference>
<evidence type="ECO:0000256" key="5">
    <source>
        <dbReference type="ARBA" id="ARBA00022741"/>
    </source>
</evidence>
<evidence type="ECO:0000256" key="1">
    <source>
        <dbReference type="ARBA" id="ARBA00005306"/>
    </source>
</evidence>
<comment type="similarity">
    <text evidence="1 11">Belongs to the GatB/GatE family. GatB subfamily.</text>
</comment>
<dbReference type="EMBL" id="FRXN01000001">
    <property type="protein sequence ID" value="SHO59766.1"/>
    <property type="molecule type" value="Genomic_DNA"/>
</dbReference>
<dbReference type="InterPro" id="IPR004413">
    <property type="entry name" value="GatB"/>
</dbReference>
<dbReference type="SUPFAM" id="SSF89095">
    <property type="entry name" value="GatB/YqeY motif"/>
    <property type="match status" value="1"/>
</dbReference>
<protein>
    <recommendedName>
        <fullName evidence="3 11">Aspartyl/glutamyl-tRNA(Asn/Gln) amidotransferase subunit B</fullName>
        <shortName evidence="11">Asp/Glu-ADT subunit B</shortName>
        <ecNumber evidence="11">6.3.5.-</ecNumber>
    </recommendedName>
</protein>
<proteinExistence type="inferred from homology"/>
<keyword evidence="13" id="KW-0808">Transferase</keyword>
<dbReference type="NCBIfam" id="NF004012">
    <property type="entry name" value="PRK05477.1-2"/>
    <property type="match status" value="1"/>
</dbReference>
<evidence type="ECO:0000256" key="10">
    <source>
        <dbReference type="ARBA" id="ARBA00047913"/>
    </source>
</evidence>
<dbReference type="GO" id="GO:0005524">
    <property type="term" value="F:ATP binding"/>
    <property type="evidence" value="ECO:0007669"/>
    <property type="project" value="UniProtKB-KW"/>
</dbReference>
<feature type="domain" description="Asn/Gln amidotransferase" evidence="12">
    <location>
        <begin position="335"/>
        <end position="484"/>
    </location>
</feature>
<dbReference type="Gene3D" id="1.10.10.410">
    <property type="match status" value="1"/>
</dbReference>
<evidence type="ECO:0000256" key="7">
    <source>
        <dbReference type="ARBA" id="ARBA00022917"/>
    </source>
</evidence>
<dbReference type="NCBIfam" id="NF004014">
    <property type="entry name" value="PRK05477.1-4"/>
    <property type="match status" value="1"/>
</dbReference>
<organism evidence="13 14">
    <name type="scientific">Algoriphagus zhangzhouensis</name>
    <dbReference type="NCBI Taxonomy" id="1073327"/>
    <lineage>
        <taxon>Bacteria</taxon>
        <taxon>Pseudomonadati</taxon>
        <taxon>Bacteroidota</taxon>
        <taxon>Cytophagia</taxon>
        <taxon>Cytophagales</taxon>
        <taxon>Cyclobacteriaceae</taxon>
        <taxon>Algoriphagus</taxon>
    </lineage>
</organism>
<comment type="catalytic activity">
    <reaction evidence="10 11">
        <text>L-glutamyl-tRNA(Gln) + L-glutamine + ATP + H2O = L-glutaminyl-tRNA(Gln) + L-glutamate + ADP + phosphate + H(+)</text>
        <dbReference type="Rhea" id="RHEA:17521"/>
        <dbReference type="Rhea" id="RHEA-COMP:9681"/>
        <dbReference type="Rhea" id="RHEA-COMP:9684"/>
        <dbReference type="ChEBI" id="CHEBI:15377"/>
        <dbReference type="ChEBI" id="CHEBI:15378"/>
        <dbReference type="ChEBI" id="CHEBI:29985"/>
        <dbReference type="ChEBI" id="CHEBI:30616"/>
        <dbReference type="ChEBI" id="CHEBI:43474"/>
        <dbReference type="ChEBI" id="CHEBI:58359"/>
        <dbReference type="ChEBI" id="CHEBI:78520"/>
        <dbReference type="ChEBI" id="CHEBI:78521"/>
        <dbReference type="ChEBI" id="CHEBI:456216"/>
    </reaction>
</comment>
<name>A0A1M7Z537_9BACT</name>
<dbReference type="NCBIfam" id="TIGR00133">
    <property type="entry name" value="gatB"/>
    <property type="match status" value="1"/>
</dbReference>
<dbReference type="GO" id="GO:0006412">
    <property type="term" value="P:translation"/>
    <property type="evidence" value="ECO:0007669"/>
    <property type="project" value="UniProtKB-UniRule"/>
</dbReference>
<dbReference type="SUPFAM" id="SSF55931">
    <property type="entry name" value="Glutamine synthetase/guanido kinase"/>
    <property type="match status" value="1"/>
</dbReference>
<dbReference type="GO" id="GO:0016740">
    <property type="term" value="F:transferase activity"/>
    <property type="evidence" value="ECO:0007669"/>
    <property type="project" value="UniProtKB-KW"/>
</dbReference>
<evidence type="ECO:0000256" key="9">
    <source>
        <dbReference type="ARBA" id="ARBA00047380"/>
    </source>
</evidence>
<evidence type="ECO:0000256" key="8">
    <source>
        <dbReference type="ARBA" id="ARBA00024799"/>
    </source>
</evidence>
<dbReference type="SMART" id="SM00845">
    <property type="entry name" value="GatB_Yqey"/>
    <property type="match status" value="1"/>
</dbReference>
<keyword evidence="14" id="KW-1185">Reference proteome</keyword>
<accession>A0A1M7Z537</accession>
<evidence type="ECO:0000259" key="12">
    <source>
        <dbReference type="SMART" id="SM00845"/>
    </source>
</evidence>
<dbReference type="OrthoDB" id="9804078at2"/>
<keyword evidence="7 11" id="KW-0648">Protein biosynthesis</keyword>
<dbReference type="InterPro" id="IPR003789">
    <property type="entry name" value="Asn/Gln_tRNA_amidoTrase-B-like"/>
</dbReference>
<evidence type="ECO:0000313" key="14">
    <source>
        <dbReference type="Proteomes" id="UP000184609"/>
    </source>
</evidence>
<dbReference type="Pfam" id="PF02637">
    <property type="entry name" value="GatB_Yqey"/>
    <property type="match status" value="1"/>
</dbReference>
<evidence type="ECO:0000256" key="11">
    <source>
        <dbReference type="HAMAP-Rule" id="MF_00121"/>
    </source>
</evidence>
<dbReference type="STRING" id="1073327.SAMN04488108_0350"/>